<dbReference type="RefSeq" id="WP_172358275.1">
    <property type="nucleotide sequence ID" value="NZ_CP053661.1"/>
</dbReference>
<evidence type="ECO:0000313" key="3">
    <source>
        <dbReference type="Proteomes" id="UP000505210"/>
    </source>
</evidence>
<accession>A0A6M8BA14</accession>
<dbReference type="Gene3D" id="3.40.710.10">
    <property type="entry name" value="DD-peptidase/beta-lactamase superfamily"/>
    <property type="match status" value="1"/>
</dbReference>
<dbReference type="Proteomes" id="UP000505210">
    <property type="component" value="Chromosome"/>
</dbReference>
<dbReference type="InterPro" id="IPR012338">
    <property type="entry name" value="Beta-lactam/transpept-like"/>
</dbReference>
<evidence type="ECO:0000313" key="2">
    <source>
        <dbReference type="EMBL" id="QKD84229.1"/>
    </source>
</evidence>
<dbReference type="InterPro" id="IPR001466">
    <property type="entry name" value="Beta-lactam-related"/>
</dbReference>
<dbReference type="InterPro" id="IPR050491">
    <property type="entry name" value="AmpC-like"/>
</dbReference>
<protein>
    <submittedName>
        <fullName evidence="2">Beta-lactamase family protein</fullName>
    </submittedName>
</protein>
<dbReference type="SUPFAM" id="SSF56601">
    <property type="entry name" value="beta-lactamase/transpeptidase-like"/>
    <property type="match status" value="1"/>
</dbReference>
<evidence type="ECO:0000259" key="1">
    <source>
        <dbReference type="Pfam" id="PF00144"/>
    </source>
</evidence>
<dbReference type="KEGG" id="theu:HPC62_20440"/>
<proteinExistence type="predicted"/>
<feature type="domain" description="Beta-lactamase-related" evidence="1">
    <location>
        <begin position="11"/>
        <end position="340"/>
    </location>
</feature>
<dbReference type="PANTHER" id="PTHR46825">
    <property type="entry name" value="D-ALANYL-D-ALANINE-CARBOXYPEPTIDASE/ENDOPEPTIDASE AMPH"/>
    <property type="match status" value="1"/>
</dbReference>
<dbReference type="EMBL" id="CP053661">
    <property type="protein sequence ID" value="QKD84229.1"/>
    <property type="molecule type" value="Genomic_DNA"/>
</dbReference>
<dbReference type="AlphaFoldDB" id="A0A6M8BA14"/>
<dbReference type="Pfam" id="PF00144">
    <property type="entry name" value="Beta-lactamase"/>
    <property type="match status" value="1"/>
</dbReference>
<sequence length="362" mass="39433">MTHQNLEARVRATVERELQEAETPGAAIALLRNGEILLATGVGYADLQQQIPLPSDARFYIYSITKPLLATVAMNLVQAGRLDLDTSLAPQFAQIPYTVESPVTLRQLLSHTGGIPGYGDGSAYVQDLQAHPQQAWTTETFLRVAQDQGQLFSPGAGWAYSNIGYMLLRLILTQETGLSMPQYLHEWIFRPLGLRHTFVPETLEQAHGLTPGYSQFLTGDDTGDELQNVALLYHPGWVSHGVVISTAAELGKIMDALFAGRLLEPERVCEMLEPIQVFDFEHPQIGKIGYGLGLCLGLESPYGKVAGHNGAGPGYVTGAFYLSNVQGQPTTVVALANRDRHDLDLGTRIVFAILRALADAPD</sequence>
<dbReference type="PANTHER" id="PTHR46825:SF7">
    <property type="entry name" value="D-ALANYL-D-ALANINE CARBOXYPEPTIDASE"/>
    <property type="match status" value="1"/>
</dbReference>
<keyword evidence="3" id="KW-1185">Reference proteome</keyword>
<name>A0A6M8BA14_9CYAN</name>
<gene>
    <name evidence="2" type="ORF">HPC62_20440</name>
</gene>
<organism evidence="2 3">
    <name type="scientific">Thermoleptolyngbya sichuanensis A183</name>
    <dbReference type="NCBI Taxonomy" id="2737172"/>
    <lineage>
        <taxon>Bacteria</taxon>
        <taxon>Bacillati</taxon>
        <taxon>Cyanobacteriota</taxon>
        <taxon>Cyanophyceae</taxon>
        <taxon>Oculatellales</taxon>
        <taxon>Oculatellaceae</taxon>
        <taxon>Thermoleptolyngbya</taxon>
        <taxon>Thermoleptolyngbya sichuanensis</taxon>
    </lineage>
</organism>
<reference evidence="2 3" key="1">
    <citation type="submission" date="2020-05" db="EMBL/GenBank/DDBJ databases">
        <title>Complete genome sequence of of a novel Thermoleptolyngbya strain isolated from hot springs of Ganzi, Sichuan China.</title>
        <authorList>
            <person name="Tang J."/>
            <person name="Daroch M."/>
            <person name="Li L."/>
            <person name="Waleron K."/>
            <person name="Waleron M."/>
            <person name="Waleron M."/>
        </authorList>
    </citation>
    <scope>NUCLEOTIDE SEQUENCE [LARGE SCALE GENOMIC DNA]</scope>
    <source>
        <strain evidence="2 3">PKUAC-SCTA183</strain>
    </source>
</reference>